<proteinExistence type="predicted"/>
<name>A0ABS4URH1_9ACTN</name>
<gene>
    <name evidence="2" type="ORF">JOF29_005353</name>
</gene>
<evidence type="ECO:0000256" key="1">
    <source>
        <dbReference type="SAM" id="Phobius"/>
    </source>
</evidence>
<dbReference type="Proteomes" id="UP000755585">
    <property type="component" value="Unassembled WGS sequence"/>
</dbReference>
<keyword evidence="3" id="KW-1185">Reference proteome</keyword>
<protein>
    <recommendedName>
        <fullName evidence="4">Tat pathway signal sequence domain protein</fullName>
    </recommendedName>
</protein>
<comment type="caution">
    <text evidence="2">The sequence shown here is derived from an EMBL/GenBank/DDBJ whole genome shotgun (WGS) entry which is preliminary data.</text>
</comment>
<evidence type="ECO:0000313" key="3">
    <source>
        <dbReference type="Proteomes" id="UP000755585"/>
    </source>
</evidence>
<dbReference type="EMBL" id="JAGINT010000002">
    <property type="protein sequence ID" value="MBP2354243.1"/>
    <property type="molecule type" value="Genomic_DNA"/>
</dbReference>
<reference evidence="2 3" key="1">
    <citation type="submission" date="2021-03" db="EMBL/GenBank/DDBJ databases">
        <title>Sequencing the genomes of 1000 actinobacteria strains.</title>
        <authorList>
            <person name="Klenk H.-P."/>
        </authorList>
    </citation>
    <scope>NUCLEOTIDE SEQUENCE [LARGE SCALE GENOMIC DNA]</scope>
    <source>
        <strain evidence="2 3">DSM 18824</strain>
    </source>
</reference>
<keyword evidence="1" id="KW-0812">Transmembrane</keyword>
<evidence type="ECO:0000313" key="2">
    <source>
        <dbReference type="EMBL" id="MBP2354243.1"/>
    </source>
</evidence>
<sequence>MDDIGAELRRLANTDPLGPIDGHDLLARGRRSRRRRRLLSAGGGIAGVAAVAVAAGLLPHLGTTSDQPAVSGPRTPATTTKSADFTAVPGVPRGEAGAAMEVSYADATRLCALRYPKYQRPIQKQAVYRTGMSVRKQLKIGDPAAAEFCTVPGGDRPSAALVAAAQKDPMPTTEAGQLRNCSVQFWSDLTRWKVVASETAPATGTNLVALSPSGRLAVECALAPTWSDTATPLGSGPGIFRIAALGRQPFDQNFNLPGGQDCATIKPCPGWAYLASGRVASNIARIRIEPKAGGKHDITVTDGWYAVAWLNGDKQGLPDAKLTAYDRHGTVLKVVNG</sequence>
<keyword evidence="1" id="KW-1133">Transmembrane helix</keyword>
<organism evidence="2 3">
    <name type="scientific">Kribbella aluminosa</name>
    <dbReference type="NCBI Taxonomy" id="416017"/>
    <lineage>
        <taxon>Bacteria</taxon>
        <taxon>Bacillati</taxon>
        <taxon>Actinomycetota</taxon>
        <taxon>Actinomycetes</taxon>
        <taxon>Propionibacteriales</taxon>
        <taxon>Kribbellaceae</taxon>
        <taxon>Kribbella</taxon>
    </lineage>
</organism>
<feature type="transmembrane region" description="Helical" evidence="1">
    <location>
        <begin position="38"/>
        <end position="58"/>
    </location>
</feature>
<evidence type="ECO:0008006" key="4">
    <source>
        <dbReference type="Google" id="ProtNLM"/>
    </source>
</evidence>
<accession>A0ABS4URH1</accession>
<dbReference type="RefSeq" id="WP_209697086.1">
    <property type="nucleotide sequence ID" value="NZ_BAAAVU010000010.1"/>
</dbReference>
<keyword evidence="1" id="KW-0472">Membrane</keyword>